<name>A0A3Q9ITF6_9BACT</name>
<dbReference type="PANTHER" id="PTHR44119">
    <property type="entry name" value="MAGNESIUM-CHELATASE SUBUNIT CHLH, CHLOROPLASTIC"/>
    <property type="match status" value="1"/>
</dbReference>
<protein>
    <submittedName>
        <fullName evidence="3">Cobaltochelatase subunit CobN</fullName>
    </submittedName>
</protein>
<dbReference type="EMBL" id="CP032819">
    <property type="protein sequence ID" value="AZS30490.1"/>
    <property type="molecule type" value="Genomic_DNA"/>
</dbReference>
<dbReference type="PANTHER" id="PTHR44119:SF4">
    <property type="entry name" value="AEROBIC COBALTOCHELATASE SUBUNIT COBN"/>
    <property type="match status" value="1"/>
</dbReference>
<keyword evidence="1" id="KW-1133">Transmembrane helix</keyword>
<feature type="transmembrane region" description="Helical" evidence="1">
    <location>
        <begin position="1416"/>
        <end position="1434"/>
    </location>
</feature>
<keyword evidence="1" id="KW-0472">Membrane</keyword>
<feature type="domain" description="CobN/magnesium chelatase" evidence="2">
    <location>
        <begin position="124"/>
        <end position="1334"/>
    </location>
</feature>
<evidence type="ECO:0000259" key="2">
    <source>
        <dbReference type="Pfam" id="PF02514"/>
    </source>
</evidence>
<accession>A0A3Q9ITF6</accession>
<reference evidence="3 4" key="1">
    <citation type="submission" date="2018-10" db="EMBL/GenBank/DDBJ databases">
        <title>Butyricimonas faecalis sp. nov., isolated from human faeces and emended description of the genus Butyricimonas.</title>
        <authorList>
            <person name="Le Roy T."/>
            <person name="Van der Smissen P."/>
            <person name="Paquot A."/>
            <person name="Delzenne N."/>
            <person name="Muccioli G."/>
            <person name="Collet J.-F."/>
            <person name="Cani P.D."/>
        </authorList>
    </citation>
    <scope>NUCLEOTIDE SEQUENCE [LARGE SCALE GENOMIC DNA]</scope>
    <source>
        <strain evidence="3 4">H184</strain>
    </source>
</reference>
<keyword evidence="4" id="KW-1185">Reference proteome</keyword>
<evidence type="ECO:0000313" key="3">
    <source>
        <dbReference type="EMBL" id="AZS30490.1"/>
    </source>
</evidence>
<dbReference type="Pfam" id="PF02514">
    <property type="entry name" value="CobN-Mg_chel"/>
    <property type="match status" value="1"/>
</dbReference>
<dbReference type="InterPro" id="IPR003672">
    <property type="entry name" value="CobN/Mg_chltase"/>
</dbReference>
<dbReference type="KEGG" id="buy:D8S85_13655"/>
<dbReference type="OrthoDB" id="9757976at2"/>
<keyword evidence="1" id="KW-0812">Transmembrane</keyword>
<evidence type="ECO:0000313" key="4">
    <source>
        <dbReference type="Proteomes" id="UP000270673"/>
    </source>
</evidence>
<dbReference type="Proteomes" id="UP000270673">
    <property type="component" value="Chromosome"/>
</dbReference>
<sequence length="1442" mass="160993">MKKKWLTLGCFLIVVLLGIWAYNVWFGTTKIAFVNFQTITMGGIAKANDNSFIKLQEVPVEELDRLSGFDMVFVNGMGLRVVEEQRQQIQKAADKGVLVYTTMATNPANNICTIDSVDQVALRGYLGSGGRRNYKNMLNYIRKNMDKKLISVEEPEAPIERASDVLYHVDLDKPGDELDFISVEEYEKYLKSKQLYKEGAKKIVVTGQMADATGLIDTLERMGYNVYPVLSLRRLLDFMREISPDAIINMAHGRLGDDVVKYLKERNILLFAPLTVNSLVEEWERDPMGMSGGFMSQSIVTPEIDGAIRTSALFAQYEDKEGLRHSFAVPSRLKTYVENIQKTLALKEKPNSEKRVVIYYYKGPGQSAMSAAGMEVVPSLYNLLKKMKEEGYRVENLPANSKELEKMIMAEGAVFGTYASGVMDHFLKESHPLLISKEEYESWVRQALRPEKYAEVVAAFGEFPGEYMSTADGKLGVSRIQFGNVVIMPQPAAGGGDNAFQIVHGTDVAPPHSYVAAYLWMQYGFKADAMIHFGTHGSLEFTPKKQAALCDLDWPDRLVGSVPHLYIYSIGDVGEGMIAKRRGYGVLQSYLTPPFMESNVRGIYRNLTERIKIYNQKAYPEKGTANSKEVEQAALSVKELAVSLGMHRELGLDSVLNVPYTEEEILKIENFADELAAEKVTGQLYTMGIPYEASRIESSVYSMSTDPIAYGLFGLDRLRGKADAGVLKRKTIFTERYLDPAKRLVQRLLDGRESVNDDFICQVAGISKEELAQAREIDQDRNTPKGMMAMMMAAAAKQPEITPVKKKESGLSMAGMMKNMMKRMGEGKTLEERLEIARKMGAPEEALKKMKAAMESENGEKGPDMSAMMQAMMGKKAKEYSKEEVNKALAIVEVERTLKNVNNYKRALQDSPEVELQSLMNALNGGYTAPSPGGDPIVNPNTLPTGRNLFAINAEETPTESAWEKGVQLAKSTIEMYRKRHNGEFPKKVSYTLWSGEFIETGGATIAQVLYMLGVEPVRDAFGRVSDLKLIPSADLGRPRIDVVVQTSGQLRDIAASRLFLVNRAVEMAAAAKDDQYENQVAAGVLEAEKTLIDKGISPKDAREISTFRVFGGANGGYGAGIQGMVDAGDRWEDESEIAATYLNNMGAYYGSEKNWEKFQQFAFEAALTRTDVVVQPRQSNTWGALSLDHVYEFMGGLNLTVRNVTGKDPDAYFSDYRNRNNNKMQEVKEAIGVESRTTIFNPSYIKEKMKGEATSAAGFAEIVRNTYGWNVMKPSVIDNEMWDEIYNVYVKDKFNLGVQDFFEQQSPAALQEITAVMMETARKGMWKATEQQLADLSKLHTDLIQKYKPACSGFVCDNAKLRDFIASKATPEVAKQYQNSIKNVREVAADQSKGVVMKKDEIASETHKHTNKVNSVWIVIGVVVILGSLAVLMRKRRRNRM</sequence>
<proteinExistence type="predicted"/>
<organism evidence="3 4">
    <name type="scientific">Butyricimonas faecalis</name>
    <dbReference type="NCBI Taxonomy" id="2093856"/>
    <lineage>
        <taxon>Bacteria</taxon>
        <taxon>Pseudomonadati</taxon>
        <taxon>Bacteroidota</taxon>
        <taxon>Bacteroidia</taxon>
        <taxon>Bacteroidales</taxon>
        <taxon>Odoribacteraceae</taxon>
        <taxon>Butyricimonas</taxon>
    </lineage>
</organism>
<evidence type="ECO:0000256" key="1">
    <source>
        <dbReference type="SAM" id="Phobius"/>
    </source>
</evidence>
<dbReference type="RefSeq" id="WP_127075244.1">
    <property type="nucleotide sequence ID" value="NZ_CP032819.1"/>
</dbReference>
<gene>
    <name evidence="3" type="ORF">D8S85_13655</name>
</gene>